<keyword evidence="3" id="KW-0863">Zinc-finger</keyword>
<dbReference type="InterPro" id="IPR000679">
    <property type="entry name" value="Znf_GATA"/>
</dbReference>
<dbReference type="EMBL" id="SDAM02000055">
    <property type="protein sequence ID" value="KAH6833774.1"/>
    <property type="molecule type" value="Genomic_DNA"/>
</dbReference>
<dbReference type="Proteomes" id="UP001190926">
    <property type="component" value="Unassembled WGS sequence"/>
</dbReference>
<comment type="similarity">
    <text evidence="1">Belongs to the type IV zinc-finger family. Class A subfamily.</text>
</comment>
<keyword evidence="5" id="KW-0805">Transcription regulation</keyword>
<dbReference type="SUPFAM" id="SSF57716">
    <property type="entry name" value="Glucocorticoid receptor-like (DNA-binding domain)"/>
    <property type="match status" value="1"/>
</dbReference>
<dbReference type="PANTHER" id="PTHR45658">
    <property type="entry name" value="GATA TRANSCRIPTION FACTOR"/>
    <property type="match status" value="1"/>
</dbReference>
<dbReference type="Gene3D" id="3.30.50.10">
    <property type="entry name" value="Erythroid Transcription Factor GATA-1, subunit A"/>
    <property type="match status" value="1"/>
</dbReference>
<feature type="domain" description="GATA-type" evidence="10">
    <location>
        <begin position="105"/>
        <end position="159"/>
    </location>
</feature>
<evidence type="ECO:0000313" key="12">
    <source>
        <dbReference type="Proteomes" id="UP001190926"/>
    </source>
</evidence>
<feature type="compositionally biased region" description="Basic and acidic residues" evidence="9">
    <location>
        <begin position="76"/>
        <end position="85"/>
    </location>
</feature>
<keyword evidence="7" id="KW-0010">Activator</keyword>
<keyword evidence="8" id="KW-0804">Transcription</keyword>
<dbReference type="GO" id="GO:0030154">
    <property type="term" value="P:cell differentiation"/>
    <property type="evidence" value="ECO:0007669"/>
    <property type="project" value="TreeGrafter"/>
</dbReference>
<feature type="region of interest" description="Disordered" evidence="9">
    <location>
        <begin position="173"/>
        <end position="192"/>
    </location>
</feature>
<dbReference type="InterPro" id="IPR013088">
    <property type="entry name" value="Znf_NHR/GATA"/>
</dbReference>
<reference evidence="11 12" key="1">
    <citation type="journal article" date="2021" name="Nat. Commun.">
        <title>Incipient diploidization of the medicinal plant Perilla within 10,000 years.</title>
        <authorList>
            <person name="Zhang Y."/>
            <person name="Shen Q."/>
            <person name="Leng L."/>
            <person name="Zhang D."/>
            <person name="Chen S."/>
            <person name="Shi Y."/>
            <person name="Ning Z."/>
            <person name="Chen S."/>
        </authorList>
    </citation>
    <scope>NUCLEOTIDE SEQUENCE [LARGE SCALE GENOMIC DNA]</scope>
    <source>
        <strain evidence="12">cv. PC099</strain>
    </source>
</reference>
<protein>
    <submittedName>
        <fullName evidence="11">GATA transcription factor 6</fullName>
    </submittedName>
</protein>
<keyword evidence="2" id="KW-0479">Metal-binding</keyword>
<evidence type="ECO:0000256" key="6">
    <source>
        <dbReference type="ARBA" id="ARBA00023125"/>
    </source>
</evidence>
<evidence type="ECO:0000256" key="1">
    <source>
        <dbReference type="ARBA" id="ARBA00005694"/>
    </source>
</evidence>
<gene>
    <name evidence="11" type="ORF">C2S53_009783</name>
</gene>
<dbReference type="CDD" id="cd00202">
    <property type="entry name" value="ZnF_GATA"/>
    <property type="match status" value="1"/>
</dbReference>
<evidence type="ECO:0000256" key="8">
    <source>
        <dbReference type="ARBA" id="ARBA00023163"/>
    </source>
</evidence>
<evidence type="ECO:0000259" key="10">
    <source>
        <dbReference type="SMART" id="SM00401"/>
    </source>
</evidence>
<evidence type="ECO:0000313" key="11">
    <source>
        <dbReference type="EMBL" id="KAH6833774.1"/>
    </source>
</evidence>
<dbReference type="GO" id="GO:0006355">
    <property type="term" value="P:regulation of DNA-templated transcription"/>
    <property type="evidence" value="ECO:0007669"/>
    <property type="project" value="InterPro"/>
</dbReference>
<name>A0AAD4JH56_PERFH</name>
<dbReference type="GO" id="GO:0008270">
    <property type="term" value="F:zinc ion binding"/>
    <property type="evidence" value="ECO:0007669"/>
    <property type="project" value="UniProtKB-KW"/>
</dbReference>
<dbReference type="AlphaFoldDB" id="A0AAD4JH56"/>
<organism evidence="11 12">
    <name type="scientific">Perilla frutescens var. hirtella</name>
    <name type="common">Perilla citriodora</name>
    <name type="synonym">Perilla setoyensis</name>
    <dbReference type="NCBI Taxonomy" id="608512"/>
    <lineage>
        <taxon>Eukaryota</taxon>
        <taxon>Viridiplantae</taxon>
        <taxon>Streptophyta</taxon>
        <taxon>Embryophyta</taxon>
        <taxon>Tracheophyta</taxon>
        <taxon>Spermatophyta</taxon>
        <taxon>Magnoliopsida</taxon>
        <taxon>eudicotyledons</taxon>
        <taxon>Gunneridae</taxon>
        <taxon>Pentapetalae</taxon>
        <taxon>asterids</taxon>
        <taxon>lamiids</taxon>
        <taxon>Lamiales</taxon>
        <taxon>Lamiaceae</taxon>
        <taxon>Nepetoideae</taxon>
        <taxon>Elsholtzieae</taxon>
        <taxon>Perilla</taxon>
    </lineage>
</organism>
<evidence type="ECO:0000256" key="2">
    <source>
        <dbReference type="ARBA" id="ARBA00022723"/>
    </source>
</evidence>
<evidence type="ECO:0000256" key="4">
    <source>
        <dbReference type="ARBA" id="ARBA00022833"/>
    </source>
</evidence>
<evidence type="ECO:0000256" key="3">
    <source>
        <dbReference type="ARBA" id="ARBA00022771"/>
    </source>
</evidence>
<dbReference type="InterPro" id="IPR051140">
    <property type="entry name" value="GATA_TF"/>
</dbReference>
<keyword evidence="4" id="KW-0862">Zinc</keyword>
<feature type="region of interest" description="Disordered" evidence="9">
    <location>
        <begin position="31"/>
        <end position="99"/>
    </location>
</feature>
<evidence type="ECO:0000256" key="5">
    <source>
        <dbReference type="ARBA" id="ARBA00023015"/>
    </source>
</evidence>
<dbReference type="Pfam" id="PF00320">
    <property type="entry name" value="GATA"/>
    <property type="match status" value="1"/>
</dbReference>
<dbReference type="GO" id="GO:0005634">
    <property type="term" value="C:nucleus"/>
    <property type="evidence" value="ECO:0007669"/>
    <property type="project" value="TreeGrafter"/>
</dbReference>
<dbReference type="PANTHER" id="PTHR45658:SF92">
    <property type="entry name" value="GATA TRANSCRIPTION FACTOR 5"/>
    <property type="match status" value="1"/>
</dbReference>
<keyword evidence="12" id="KW-1185">Reference proteome</keyword>
<dbReference type="SMART" id="SM00401">
    <property type="entry name" value="ZnF_GATA"/>
    <property type="match status" value="1"/>
</dbReference>
<proteinExistence type="inferred from homology"/>
<accession>A0AAD4JH56</accession>
<evidence type="ECO:0000256" key="7">
    <source>
        <dbReference type="ARBA" id="ARBA00023159"/>
    </source>
</evidence>
<dbReference type="GO" id="GO:0043565">
    <property type="term" value="F:sequence-specific DNA binding"/>
    <property type="evidence" value="ECO:0007669"/>
    <property type="project" value="InterPro"/>
</dbReference>
<keyword evidence="6" id="KW-0238">DNA-binding</keyword>
<comment type="caution">
    <text evidence="11">The sequence shown here is derived from an EMBL/GenBank/DDBJ whole genome shotgun (WGS) entry which is preliminary data.</text>
</comment>
<evidence type="ECO:0000256" key="9">
    <source>
        <dbReference type="SAM" id="MobiDB-lite"/>
    </source>
</evidence>
<sequence>MFYRTHHHNCLFNFNYFPKISPFSHFQEMESAREEKAAETDEFSSVSDGGGAGDDFSVDELLDFSNGFSENEEQLEEQRETETGKTETSPDFQEREGAVSLSKREEFVSLNESELCVQTPQWRAGPLGSKTLCNACGVRFKSGRLLPEYRPACSPTFSTEMHSNNHRKVMEMRRKKEVEVEPAGRPPPVRSF</sequence>